<dbReference type="FunFam" id="3.40.50.300:FF:000292">
    <property type="entry name" value="ATP-dependent dethiobiotin synthetase BioD"/>
    <property type="match status" value="1"/>
</dbReference>
<dbReference type="Gene3D" id="3.40.50.300">
    <property type="entry name" value="P-loop containing nucleotide triphosphate hydrolases"/>
    <property type="match status" value="1"/>
</dbReference>
<dbReference type="GO" id="GO:0005524">
    <property type="term" value="F:ATP binding"/>
    <property type="evidence" value="ECO:0007669"/>
    <property type="project" value="UniProtKB-UniRule"/>
</dbReference>
<keyword evidence="1 8" id="KW-0963">Cytoplasm</keyword>
<dbReference type="PANTHER" id="PTHR43210:SF5">
    <property type="entry name" value="DETHIOBIOTIN SYNTHETASE"/>
    <property type="match status" value="1"/>
</dbReference>
<dbReference type="GO" id="GO:0004141">
    <property type="term" value="F:dethiobiotin synthase activity"/>
    <property type="evidence" value="ECO:0007669"/>
    <property type="project" value="UniProtKB-UniRule"/>
</dbReference>
<dbReference type="InterPro" id="IPR004472">
    <property type="entry name" value="DTB_synth_BioD"/>
</dbReference>
<dbReference type="SUPFAM" id="SSF52540">
    <property type="entry name" value="P-loop containing nucleoside triphosphate hydrolases"/>
    <property type="match status" value="1"/>
</dbReference>
<organism evidence="9 10">
    <name type="scientific">Alteromonas stellipolaris</name>
    <dbReference type="NCBI Taxonomy" id="233316"/>
    <lineage>
        <taxon>Bacteria</taxon>
        <taxon>Pseudomonadati</taxon>
        <taxon>Pseudomonadota</taxon>
        <taxon>Gammaproteobacteria</taxon>
        <taxon>Alteromonadales</taxon>
        <taxon>Alteromonadaceae</taxon>
        <taxon>Alteromonas/Salinimonas group</taxon>
        <taxon>Alteromonas</taxon>
    </lineage>
</organism>
<keyword evidence="3 8" id="KW-0479">Metal-binding</keyword>
<evidence type="ECO:0000256" key="1">
    <source>
        <dbReference type="ARBA" id="ARBA00022490"/>
    </source>
</evidence>
<comment type="pathway">
    <text evidence="8">Cofactor biosynthesis; biotin biosynthesis; biotin from 7,8-diaminononanoate: step 1/2.</text>
</comment>
<reference evidence="9" key="1">
    <citation type="submission" date="2023-07" db="EMBL/GenBank/DDBJ databases">
        <title>Genome content predicts the carbon catabolic preferences of heterotrophic bacteria.</title>
        <authorList>
            <person name="Gralka M."/>
        </authorList>
    </citation>
    <scope>NUCLEOTIDE SEQUENCE</scope>
    <source>
        <strain evidence="9">F2M12</strain>
    </source>
</reference>
<comment type="catalytic activity">
    <reaction evidence="8">
        <text>(7R,8S)-7,8-diammoniononanoate + CO2 + ATP = (4R,5S)-dethiobiotin + ADP + phosphate + 3 H(+)</text>
        <dbReference type="Rhea" id="RHEA:15805"/>
        <dbReference type="ChEBI" id="CHEBI:15378"/>
        <dbReference type="ChEBI" id="CHEBI:16526"/>
        <dbReference type="ChEBI" id="CHEBI:30616"/>
        <dbReference type="ChEBI" id="CHEBI:43474"/>
        <dbReference type="ChEBI" id="CHEBI:149469"/>
        <dbReference type="ChEBI" id="CHEBI:149473"/>
        <dbReference type="ChEBI" id="CHEBI:456216"/>
        <dbReference type="EC" id="6.3.3.3"/>
    </reaction>
</comment>
<feature type="binding site" evidence="8">
    <location>
        <begin position="12"/>
        <end position="17"/>
    </location>
    <ligand>
        <name>ATP</name>
        <dbReference type="ChEBI" id="CHEBI:30616"/>
    </ligand>
</feature>
<dbReference type="NCBIfam" id="TIGR00347">
    <property type="entry name" value="bioD"/>
    <property type="match status" value="1"/>
</dbReference>
<feature type="active site" evidence="8">
    <location>
        <position position="37"/>
    </location>
</feature>
<comment type="subunit">
    <text evidence="8">Homodimer.</text>
</comment>
<protein>
    <recommendedName>
        <fullName evidence="8">ATP-dependent dethiobiotin synthetase BioD</fullName>
        <ecNumber evidence="8">6.3.3.3</ecNumber>
    </recommendedName>
    <alternativeName>
        <fullName evidence="8">DTB synthetase</fullName>
        <shortName evidence="8">DTBS</shortName>
    </alternativeName>
    <alternativeName>
        <fullName evidence="8">Dethiobiotin synthase</fullName>
    </alternativeName>
</protein>
<evidence type="ECO:0000256" key="5">
    <source>
        <dbReference type="ARBA" id="ARBA00022756"/>
    </source>
</evidence>
<keyword evidence="4 8" id="KW-0547">Nucleotide-binding</keyword>
<dbReference type="HAMAP" id="MF_00336">
    <property type="entry name" value="BioD"/>
    <property type="match status" value="1"/>
</dbReference>
<dbReference type="PANTHER" id="PTHR43210">
    <property type="entry name" value="DETHIOBIOTIN SYNTHETASE"/>
    <property type="match status" value="1"/>
</dbReference>
<comment type="cofactor">
    <cofactor evidence="8">
        <name>Mg(2+)</name>
        <dbReference type="ChEBI" id="CHEBI:18420"/>
    </cofactor>
</comment>
<evidence type="ECO:0000256" key="6">
    <source>
        <dbReference type="ARBA" id="ARBA00022840"/>
    </source>
</evidence>
<name>A0AAW7Z7C7_9ALTE</name>
<feature type="binding site" evidence="8">
    <location>
        <begin position="176"/>
        <end position="177"/>
    </location>
    <ligand>
        <name>ATP</name>
        <dbReference type="ChEBI" id="CHEBI:30616"/>
    </ligand>
</feature>
<keyword evidence="6 8" id="KW-0067">ATP-binding</keyword>
<keyword evidence="2 8" id="KW-0436">Ligase</keyword>
<comment type="caution">
    <text evidence="9">The sequence shown here is derived from an EMBL/GenBank/DDBJ whole genome shotgun (WGS) entry which is preliminary data.</text>
</comment>
<evidence type="ECO:0000256" key="7">
    <source>
        <dbReference type="ARBA" id="ARBA00022842"/>
    </source>
</evidence>
<dbReference type="CDD" id="cd03109">
    <property type="entry name" value="DTBS"/>
    <property type="match status" value="1"/>
</dbReference>
<feature type="binding site" evidence="8">
    <location>
        <position position="54"/>
    </location>
    <ligand>
        <name>Mg(2+)</name>
        <dbReference type="ChEBI" id="CHEBI:18420"/>
    </ligand>
</feature>
<feature type="binding site" evidence="8">
    <location>
        <begin position="116"/>
        <end position="119"/>
    </location>
    <ligand>
        <name>ATP</name>
        <dbReference type="ChEBI" id="CHEBI:30616"/>
    </ligand>
</feature>
<gene>
    <name evidence="8 9" type="primary">bioD</name>
    <name evidence="9" type="ORF">Q4527_19075</name>
</gene>
<dbReference type="InterPro" id="IPR027417">
    <property type="entry name" value="P-loop_NTPase"/>
</dbReference>
<feature type="binding site" evidence="8">
    <location>
        <position position="116"/>
    </location>
    <ligand>
        <name>Mg(2+)</name>
        <dbReference type="ChEBI" id="CHEBI:18420"/>
    </ligand>
</feature>
<dbReference type="AlphaFoldDB" id="A0AAW7Z7C7"/>
<keyword evidence="7 8" id="KW-0460">Magnesium</keyword>
<evidence type="ECO:0000256" key="3">
    <source>
        <dbReference type="ARBA" id="ARBA00022723"/>
    </source>
</evidence>
<dbReference type="EC" id="6.3.3.3" evidence="8"/>
<dbReference type="GO" id="GO:0005829">
    <property type="term" value="C:cytosol"/>
    <property type="evidence" value="ECO:0007669"/>
    <property type="project" value="TreeGrafter"/>
</dbReference>
<dbReference type="GO" id="GO:0000287">
    <property type="term" value="F:magnesium ion binding"/>
    <property type="evidence" value="ECO:0007669"/>
    <property type="project" value="UniProtKB-UniRule"/>
</dbReference>
<evidence type="ECO:0000256" key="8">
    <source>
        <dbReference type="HAMAP-Rule" id="MF_00336"/>
    </source>
</evidence>
<sequence>MKQYFITGTDTEVGKTYVTCHLLKAAESFEKTSLGYKPISAGCEKVGNDWINEDASEIQQASSIKLPISTINPIAFLPPIAPHIAAKEAGVELTSNAVIEGLVRLQQETPDLLLMEGAGGWRLPLTDTLFLSDVVSELKMDVILVVGMKLGCLNHALLTAQAIQNDGLNIVGWVANDITGSMSRYDDNLATLKNAMPAPLLLEVPFSSAPSSEALQTAIQKLC</sequence>
<comment type="similarity">
    <text evidence="8">Belongs to the dethiobiotin synthetase family.</text>
</comment>
<dbReference type="GO" id="GO:0042803">
    <property type="term" value="F:protein homodimerization activity"/>
    <property type="evidence" value="ECO:0007669"/>
    <property type="project" value="UniProtKB-ARBA"/>
</dbReference>
<dbReference type="Pfam" id="PF13500">
    <property type="entry name" value="AAA_26"/>
    <property type="match status" value="1"/>
</dbReference>
<keyword evidence="5 8" id="KW-0093">Biotin biosynthesis</keyword>
<dbReference type="GO" id="GO:0009102">
    <property type="term" value="P:biotin biosynthetic process"/>
    <property type="evidence" value="ECO:0007669"/>
    <property type="project" value="UniProtKB-UniRule"/>
</dbReference>
<evidence type="ECO:0000313" key="10">
    <source>
        <dbReference type="Proteomes" id="UP001170717"/>
    </source>
</evidence>
<comment type="subcellular location">
    <subcellularLocation>
        <location evidence="8">Cytoplasm</location>
    </subcellularLocation>
</comment>
<evidence type="ECO:0000313" key="9">
    <source>
        <dbReference type="EMBL" id="MDO6579509.1"/>
    </source>
</evidence>
<dbReference type="Proteomes" id="UP001170717">
    <property type="component" value="Unassembled WGS sequence"/>
</dbReference>
<feature type="binding site" evidence="8">
    <location>
        <position position="16"/>
    </location>
    <ligand>
        <name>Mg(2+)</name>
        <dbReference type="ChEBI" id="CHEBI:18420"/>
    </ligand>
</feature>
<accession>A0AAW7Z7C7</accession>
<evidence type="ECO:0000256" key="4">
    <source>
        <dbReference type="ARBA" id="ARBA00022741"/>
    </source>
</evidence>
<dbReference type="RefSeq" id="WP_061997540.1">
    <property type="nucleotide sequence ID" value="NZ_JAGDZG010000001.1"/>
</dbReference>
<comment type="function">
    <text evidence="8">Catalyzes a mechanistically unusual reaction, the ATP-dependent insertion of CO2 between the N7 and N8 nitrogen atoms of 7,8-diaminopelargonic acid (DAPA, also called 7,8-diammoniononanoate) to form a ureido ring.</text>
</comment>
<dbReference type="EMBL" id="JAUOQI010000021">
    <property type="protein sequence ID" value="MDO6579509.1"/>
    <property type="molecule type" value="Genomic_DNA"/>
</dbReference>
<proteinExistence type="inferred from homology"/>
<evidence type="ECO:0000256" key="2">
    <source>
        <dbReference type="ARBA" id="ARBA00022598"/>
    </source>
</evidence>
<feature type="binding site" evidence="8">
    <location>
        <begin position="205"/>
        <end position="207"/>
    </location>
    <ligand>
        <name>ATP</name>
        <dbReference type="ChEBI" id="CHEBI:30616"/>
    </ligand>
</feature>
<comment type="caution">
    <text evidence="8">Lacks conserved residue(s) required for the propagation of feature annotation.</text>
</comment>
<dbReference type="PIRSF" id="PIRSF006755">
    <property type="entry name" value="DTB_synth"/>
    <property type="match status" value="1"/>
</dbReference>
<feature type="binding site" evidence="8">
    <location>
        <position position="54"/>
    </location>
    <ligand>
        <name>ATP</name>
        <dbReference type="ChEBI" id="CHEBI:30616"/>
    </ligand>
</feature>